<evidence type="ECO:0000313" key="8">
    <source>
        <dbReference type="Proteomes" id="UP000007879"/>
    </source>
</evidence>
<dbReference type="PROSITE" id="PS50003">
    <property type="entry name" value="PH_DOMAIN"/>
    <property type="match status" value="1"/>
</dbReference>
<dbReference type="SMART" id="SM00320">
    <property type="entry name" value="WD40"/>
    <property type="match status" value="3"/>
</dbReference>
<sequence>MASPPTSPSTRVYKEGILLKRARGLRNRRNIKWQERYCKLTAISLDYYDPKKMSELKGQFKLEQISIVEIIAHGMFDKLKGHPFQIGDLIEVMYFAAKSPQERNEWMEAFRMAAIDKGNELLLKHHPGVYGLTNKDRWSCCGRARRECEGCADSRGALKMLGKNVETKKDRSFTTPMDFVGIGDTPSSASPLKNSRDDLSSSMKSDASDTTLTDQFDETGPIRRTYTISNDSKPKPHSAPPTSSISPKSPTLSDTIEEADESVPSPSPPPTEKKTKDASPRPPMLPDDMTRSGASSPALSTDSGRGTSSRPRSMDTTEGDNPPSTPHSLRSNFTTVTTDSDPTKSLGHDVLARARAGAHVDSISIMSDASANSGFSATPSTTSHVSRIKRGSRPQSILMKDGIVIHVEAPENSTTVDNSLSKLHQACRDGNLAIVQDELDTGAPVEGPEMFNGVPMLPLFLAFLYDHRHIISYLLDHGADPNSLDISTRSCLLHMSCQKGCMATVKCLLAHKADIDMRSHDDKTPLCEASKHGHMEIVKLLINSGAIVECPGISYSPLHYASEAGHVNIVQLLLDSKANSLRKTQLGKSPYQLAFENNHSDVMYVLQRTLPPPERPYQIEYSIKLPSDQVLASISFLGDSDKIITGSWDGFARLWSVNDDNGLHIDREFRLPDTVLSSSFHPPFLALGSASIQVIDTTSPDYEWRRTVADDSSDDENLSDPPLHFVAYTSSGHLISASVESNLVKIWPLINKGSIMMEPEGVLRIKEDMKHGRITRLSVSPCEDAPWLAAVLQPGSLFVPEGNQKVHIYNWKEKKVYHILDTGKGGLTLNVHVTFSPNGQYFLIGYINTLTKWRTSTGESIKNISSLGKDDEISSLCYSPNGEHIAVGLASGDIHIIHSETGSLLFTLRCNDDRSAVRSLCYSSTGLQLASGHSRGSLQLWKVFGNESN</sequence>
<organism evidence="7">
    <name type="scientific">Amphimedon queenslandica</name>
    <name type="common">Sponge</name>
    <dbReference type="NCBI Taxonomy" id="400682"/>
    <lineage>
        <taxon>Eukaryota</taxon>
        <taxon>Metazoa</taxon>
        <taxon>Porifera</taxon>
        <taxon>Demospongiae</taxon>
        <taxon>Heteroscleromorpha</taxon>
        <taxon>Haplosclerida</taxon>
        <taxon>Niphatidae</taxon>
        <taxon>Amphimedon</taxon>
    </lineage>
</organism>
<feature type="repeat" description="ANK" evidence="3">
    <location>
        <begin position="521"/>
        <end position="546"/>
    </location>
</feature>
<keyword evidence="4" id="KW-0853">WD repeat</keyword>
<evidence type="ECO:0000259" key="6">
    <source>
        <dbReference type="PROSITE" id="PS50003"/>
    </source>
</evidence>
<evidence type="ECO:0000256" key="5">
    <source>
        <dbReference type="SAM" id="MobiDB-lite"/>
    </source>
</evidence>
<dbReference type="InterPro" id="IPR015943">
    <property type="entry name" value="WD40/YVTN_repeat-like_dom_sf"/>
</dbReference>
<dbReference type="InterPro" id="IPR001680">
    <property type="entry name" value="WD40_rpt"/>
</dbReference>
<evidence type="ECO:0000256" key="1">
    <source>
        <dbReference type="ARBA" id="ARBA00022737"/>
    </source>
</evidence>
<name>A0A1X7VIJ7_AMPQE</name>
<dbReference type="PROSITE" id="PS50088">
    <property type="entry name" value="ANK_REPEAT"/>
    <property type="match status" value="3"/>
</dbReference>
<evidence type="ECO:0000256" key="2">
    <source>
        <dbReference type="ARBA" id="ARBA00023043"/>
    </source>
</evidence>
<evidence type="ECO:0000313" key="7">
    <source>
        <dbReference type="EnsemblMetazoa" id="Aqu2.1.39307_001"/>
    </source>
</evidence>
<reference evidence="8" key="1">
    <citation type="journal article" date="2010" name="Nature">
        <title>The Amphimedon queenslandica genome and the evolution of animal complexity.</title>
        <authorList>
            <person name="Srivastava M."/>
            <person name="Simakov O."/>
            <person name="Chapman J."/>
            <person name="Fahey B."/>
            <person name="Gauthier M.E."/>
            <person name="Mitros T."/>
            <person name="Richards G.S."/>
            <person name="Conaco C."/>
            <person name="Dacre M."/>
            <person name="Hellsten U."/>
            <person name="Larroux C."/>
            <person name="Putnam N.H."/>
            <person name="Stanke M."/>
            <person name="Adamska M."/>
            <person name="Darling A."/>
            <person name="Degnan S.M."/>
            <person name="Oakley T.H."/>
            <person name="Plachetzki D.C."/>
            <person name="Zhai Y."/>
            <person name="Adamski M."/>
            <person name="Calcino A."/>
            <person name="Cummins S.F."/>
            <person name="Goodstein D.M."/>
            <person name="Harris C."/>
            <person name="Jackson D.J."/>
            <person name="Leys S.P."/>
            <person name="Shu S."/>
            <person name="Woodcroft B.J."/>
            <person name="Vervoort M."/>
            <person name="Kosik K.S."/>
            <person name="Manning G."/>
            <person name="Degnan B.M."/>
            <person name="Rokhsar D.S."/>
        </authorList>
    </citation>
    <scope>NUCLEOTIDE SEQUENCE [LARGE SCALE GENOMIC DNA]</scope>
</reference>
<dbReference type="InterPro" id="IPR036770">
    <property type="entry name" value="Ankyrin_rpt-contain_sf"/>
</dbReference>
<dbReference type="Gene3D" id="2.30.29.30">
    <property type="entry name" value="Pleckstrin-homology domain (PH domain)/Phosphotyrosine-binding domain (PTB)"/>
    <property type="match status" value="1"/>
</dbReference>
<dbReference type="InterPro" id="IPR002110">
    <property type="entry name" value="Ankyrin_rpt"/>
</dbReference>
<feature type="compositionally biased region" description="Low complexity" evidence="5">
    <location>
        <begin position="240"/>
        <end position="253"/>
    </location>
</feature>
<accession>A0A1X7VIJ7</accession>
<dbReference type="SMART" id="SM00248">
    <property type="entry name" value="ANK"/>
    <property type="match status" value="6"/>
</dbReference>
<dbReference type="InParanoid" id="A0A1X7VIJ7"/>
<dbReference type="Pfam" id="PF12796">
    <property type="entry name" value="Ank_2"/>
    <property type="match status" value="2"/>
</dbReference>
<dbReference type="PROSITE" id="PS50297">
    <property type="entry name" value="ANK_REP_REGION"/>
    <property type="match status" value="2"/>
</dbReference>
<dbReference type="SUPFAM" id="SSF50978">
    <property type="entry name" value="WD40 repeat-like"/>
    <property type="match status" value="1"/>
</dbReference>
<gene>
    <name evidence="7" type="primary">109580353</name>
</gene>
<protein>
    <recommendedName>
        <fullName evidence="6">PH domain-containing protein</fullName>
    </recommendedName>
</protein>
<dbReference type="InterPro" id="IPR024977">
    <property type="entry name" value="Apc4-like_WD40_dom"/>
</dbReference>
<dbReference type="InterPro" id="IPR036322">
    <property type="entry name" value="WD40_repeat_dom_sf"/>
</dbReference>
<keyword evidence="1" id="KW-0677">Repeat</keyword>
<reference evidence="7" key="2">
    <citation type="submission" date="2017-05" db="UniProtKB">
        <authorList>
            <consortium name="EnsemblMetazoa"/>
        </authorList>
    </citation>
    <scope>IDENTIFICATION</scope>
</reference>
<dbReference type="InterPro" id="IPR011993">
    <property type="entry name" value="PH-like_dom_sf"/>
</dbReference>
<dbReference type="Gene3D" id="2.130.10.10">
    <property type="entry name" value="YVTN repeat-like/Quinoprotein amine dehydrogenase"/>
    <property type="match status" value="2"/>
</dbReference>
<dbReference type="KEGG" id="aqu:109580353"/>
<feature type="region of interest" description="Disordered" evidence="5">
    <location>
        <begin position="174"/>
        <end position="345"/>
    </location>
</feature>
<feature type="compositionally biased region" description="Polar residues" evidence="5">
    <location>
        <begin position="326"/>
        <end position="340"/>
    </location>
</feature>
<keyword evidence="2 3" id="KW-0040">ANK repeat</keyword>
<dbReference type="EnsemblMetazoa" id="XM_019993391.1">
    <property type="protein sequence ID" value="XP_019848950.1"/>
    <property type="gene ID" value="LOC109580353"/>
</dbReference>
<feature type="repeat" description="WD" evidence="4">
    <location>
        <begin position="631"/>
        <end position="665"/>
    </location>
</feature>
<dbReference type="Proteomes" id="UP000007879">
    <property type="component" value="Unassembled WGS sequence"/>
</dbReference>
<feature type="domain" description="PH" evidence="6">
    <location>
        <begin position="11"/>
        <end position="115"/>
    </location>
</feature>
<dbReference type="PROSITE" id="PS50082">
    <property type="entry name" value="WD_REPEATS_2"/>
    <property type="match status" value="1"/>
</dbReference>
<dbReference type="Pfam" id="PF00400">
    <property type="entry name" value="WD40"/>
    <property type="match status" value="1"/>
</dbReference>
<dbReference type="OrthoDB" id="7668193at2759"/>
<dbReference type="AlphaFoldDB" id="A0A1X7VIJ7"/>
<dbReference type="SUPFAM" id="SSF48403">
    <property type="entry name" value="Ankyrin repeat"/>
    <property type="match status" value="1"/>
</dbReference>
<dbReference type="SMART" id="SM00233">
    <property type="entry name" value="PH"/>
    <property type="match status" value="1"/>
</dbReference>
<evidence type="ECO:0000256" key="3">
    <source>
        <dbReference type="PROSITE-ProRule" id="PRU00023"/>
    </source>
</evidence>
<feature type="compositionally biased region" description="Polar residues" evidence="5">
    <location>
        <begin position="292"/>
        <end position="316"/>
    </location>
</feature>
<dbReference type="Gene3D" id="1.25.40.20">
    <property type="entry name" value="Ankyrin repeat-containing domain"/>
    <property type="match status" value="1"/>
</dbReference>
<dbReference type="Pfam" id="PF00169">
    <property type="entry name" value="PH"/>
    <property type="match status" value="1"/>
</dbReference>
<feature type="repeat" description="ANK" evidence="3">
    <location>
        <begin position="553"/>
        <end position="585"/>
    </location>
</feature>
<dbReference type="SUPFAM" id="SSF50729">
    <property type="entry name" value="PH domain-like"/>
    <property type="match status" value="1"/>
</dbReference>
<dbReference type="eggNOG" id="KOG4177">
    <property type="taxonomic scope" value="Eukaryota"/>
</dbReference>
<evidence type="ECO:0000256" key="4">
    <source>
        <dbReference type="PROSITE-ProRule" id="PRU00221"/>
    </source>
</evidence>
<feature type="compositionally biased region" description="Polar residues" evidence="5">
    <location>
        <begin position="200"/>
        <end position="214"/>
    </location>
</feature>
<dbReference type="EnsemblMetazoa" id="Aqu2.1.39307_001">
    <property type="protein sequence ID" value="Aqu2.1.39307_001"/>
    <property type="gene ID" value="Aqu2.1.39307"/>
</dbReference>
<feature type="repeat" description="ANK" evidence="3">
    <location>
        <begin position="458"/>
        <end position="486"/>
    </location>
</feature>
<dbReference type="InterPro" id="IPR001849">
    <property type="entry name" value="PH_domain"/>
</dbReference>
<dbReference type="Pfam" id="PF12894">
    <property type="entry name" value="ANAPC4_WD40"/>
    <property type="match status" value="1"/>
</dbReference>
<keyword evidence="8" id="KW-1185">Reference proteome</keyword>
<dbReference type="PANTHER" id="PTHR24171">
    <property type="entry name" value="ANKYRIN REPEAT DOMAIN-CONTAINING PROTEIN 39-RELATED"/>
    <property type="match status" value="1"/>
</dbReference>
<proteinExistence type="predicted"/>